<dbReference type="GO" id="GO:0006096">
    <property type="term" value="P:glycolytic process"/>
    <property type="evidence" value="ECO:0007669"/>
    <property type="project" value="InterPro"/>
</dbReference>
<evidence type="ECO:0000256" key="8">
    <source>
        <dbReference type="ARBA" id="ARBA00022777"/>
    </source>
</evidence>
<dbReference type="GO" id="GO:0004618">
    <property type="term" value="F:phosphoglycerate kinase activity"/>
    <property type="evidence" value="ECO:0007669"/>
    <property type="project" value="UniProtKB-EC"/>
</dbReference>
<evidence type="ECO:0000313" key="13">
    <source>
        <dbReference type="EMBL" id="RWR86344.1"/>
    </source>
</evidence>
<dbReference type="GO" id="GO:0005829">
    <property type="term" value="C:cytosol"/>
    <property type="evidence" value="ECO:0007669"/>
    <property type="project" value="TreeGrafter"/>
</dbReference>
<evidence type="ECO:0000256" key="5">
    <source>
        <dbReference type="ARBA" id="ARBA00013061"/>
    </source>
</evidence>
<keyword evidence="9" id="KW-0067">ATP-binding</keyword>
<comment type="catalytic activity">
    <reaction evidence="1 11">
        <text>(2R)-3-phosphoglycerate + ATP = (2R)-3-phospho-glyceroyl phosphate + ADP</text>
        <dbReference type="Rhea" id="RHEA:14801"/>
        <dbReference type="ChEBI" id="CHEBI:30616"/>
        <dbReference type="ChEBI" id="CHEBI:57604"/>
        <dbReference type="ChEBI" id="CHEBI:58272"/>
        <dbReference type="ChEBI" id="CHEBI:456216"/>
        <dbReference type="EC" id="2.7.2.3"/>
    </reaction>
</comment>
<dbReference type="GO" id="GO:0043531">
    <property type="term" value="F:ADP binding"/>
    <property type="evidence" value="ECO:0007669"/>
    <property type="project" value="TreeGrafter"/>
</dbReference>
<evidence type="ECO:0000256" key="6">
    <source>
        <dbReference type="ARBA" id="ARBA00022679"/>
    </source>
</evidence>
<gene>
    <name evidence="13" type="ORF">CKAN_01523700</name>
</gene>
<keyword evidence="6 11" id="KW-0808">Transferase</keyword>
<keyword evidence="10" id="KW-0460">Magnesium</keyword>
<dbReference type="InterPro" id="IPR001576">
    <property type="entry name" value="Phosphoglycerate_kinase"/>
</dbReference>
<accession>A0A443P6C7</accession>
<dbReference type="Gene3D" id="3.40.50.1260">
    <property type="entry name" value="Phosphoglycerate kinase, N-terminal domain"/>
    <property type="match status" value="2"/>
</dbReference>
<keyword evidence="7" id="KW-0547">Nucleotide-binding</keyword>
<evidence type="ECO:0000256" key="10">
    <source>
        <dbReference type="ARBA" id="ARBA00022842"/>
    </source>
</evidence>
<evidence type="ECO:0000256" key="11">
    <source>
        <dbReference type="RuleBase" id="RU000532"/>
    </source>
</evidence>
<dbReference type="STRING" id="337451.A0A443P6C7"/>
<dbReference type="PANTHER" id="PTHR11406:SF23">
    <property type="entry name" value="PHOSPHOGLYCERATE KINASE 1, CHLOROPLASTIC-RELATED"/>
    <property type="match status" value="1"/>
</dbReference>
<dbReference type="Pfam" id="PF00162">
    <property type="entry name" value="PGK"/>
    <property type="match status" value="1"/>
</dbReference>
<dbReference type="GO" id="GO:0006094">
    <property type="term" value="P:gluconeogenesis"/>
    <property type="evidence" value="ECO:0007669"/>
    <property type="project" value="TreeGrafter"/>
</dbReference>
<comment type="caution">
    <text evidence="13">The sequence shown here is derived from an EMBL/GenBank/DDBJ whole genome shotgun (WGS) entry which is preliminary data.</text>
</comment>
<dbReference type="PANTHER" id="PTHR11406">
    <property type="entry name" value="PHOSPHOGLYCERATE KINASE"/>
    <property type="match status" value="1"/>
</dbReference>
<protein>
    <recommendedName>
        <fullName evidence="5 11">Phosphoglycerate kinase</fullName>
        <ecNumber evidence="5 11">2.7.2.3</ecNumber>
    </recommendedName>
</protein>
<evidence type="ECO:0000256" key="9">
    <source>
        <dbReference type="ARBA" id="ARBA00022840"/>
    </source>
</evidence>
<dbReference type="SUPFAM" id="SSF53748">
    <property type="entry name" value="Phosphoglycerate kinase"/>
    <property type="match status" value="1"/>
</dbReference>
<evidence type="ECO:0000256" key="2">
    <source>
        <dbReference type="ARBA" id="ARBA00001946"/>
    </source>
</evidence>
<evidence type="ECO:0000256" key="7">
    <source>
        <dbReference type="ARBA" id="ARBA00022741"/>
    </source>
</evidence>
<comment type="pathway">
    <text evidence="3">Carbohydrate biosynthesis; Calvin cycle.</text>
</comment>
<organism evidence="13 14">
    <name type="scientific">Cinnamomum micranthum f. kanehirae</name>
    <dbReference type="NCBI Taxonomy" id="337451"/>
    <lineage>
        <taxon>Eukaryota</taxon>
        <taxon>Viridiplantae</taxon>
        <taxon>Streptophyta</taxon>
        <taxon>Embryophyta</taxon>
        <taxon>Tracheophyta</taxon>
        <taxon>Spermatophyta</taxon>
        <taxon>Magnoliopsida</taxon>
        <taxon>Magnoliidae</taxon>
        <taxon>Laurales</taxon>
        <taxon>Lauraceae</taxon>
        <taxon>Cinnamomum</taxon>
    </lineage>
</organism>
<dbReference type="OrthoDB" id="1718545at2759"/>
<dbReference type="PRINTS" id="PR00477">
    <property type="entry name" value="PHGLYCKINASE"/>
</dbReference>
<reference evidence="13 14" key="1">
    <citation type="journal article" date="2019" name="Nat. Plants">
        <title>Stout camphor tree genome fills gaps in understanding of flowering plant genome evolution.</title>
        <authorList>
            <person name="Chaw S.M."/>
            <person name="Liu Y.C."/>
            <person name="Wu Y.W."/>
            <person name="Wang H.Y."/>
            <person name="Lin C.I."/>
            <person name="Wu C.S."/>
            <person name="Ke H.M."/>
            <person name="Chang L.Y."/>
            <person name="Hsu C.Y."/>
            <person name="Yang H.T."/>
            <person name="Sudianto E."/>
            <person name="Hsu M.H."/>
            <person name="Wu K.P."/>
            <person name="Wang L.N."/>
            <person name="Leebens-Mack J.H."/>
            <person name="Tsai I.J."/>
        </authorList>
    </citation>
    <scope>NUCLEOTIDE SEQUENCE [LARGE SCALE GENOMIC DNA]</scope>
    <source>
        <strain evidence="14">cv. Chaw 1501</strain>
        <tissue evidence="13">Young leaves</tissue>
    </source>
</reference>
<dbReference type="InterPro" id="IPR015824">
    <property type="entry name" value="Phosphoglycerate_kinase_N"/>
</dbReference>
<comment type="subunit">
    <text evidence="12">Monomer.</text>
</comment>
<comment type="similarity">
    <text evidence="4 11">Belongs to the phosphoglycerate kinase family.</text>
</comment>
<evidence type="ECO:0000256" key="1">
    <source>
        <dbReference type="ARBA" id="ARBA00000642"/>
    </source>
</evidence>
<dbReference type="AlphaFoldDB" id="A0A443P6C7"/>
<dbReference type="EC" id="2.7.2.3" evidence="5 11"/>
<name>A0A443P6C7_9MAGN</name>
<keyword evidence="8 11" id="KW-0418">Kinase</keyword>
<sequence>MASATSPNSFSLFSSSSSSSSHHRPSFHVASSPRLHVGSLPFAPLHRLSFSSISIDPLLALHAASRLRAAASVARLRWRRRAFGDLTAADLKGKKVFSRADLNVPLDENQHITDDTRVRVAIPTIKHLIGNRVEKADDCIGPEVETMVAGLPEGGVLLLENVRFYKEEEKNEPEFAKKPDSLVDLYMAFQEILPDCAALHHRQATCNVALQTSAASLLYLTTYIATKLPRPSSVSQPASQDQAAS</sequence>
<keyword evidence="14" id="KW-1185">Reference proteome</keyword>
<dbReference type="GO" id="GO:0005524">
    <property type="term" value="F:ATP binding"/>
    <property type="evidence" value="ECO:0007669"/>
    <property type="project" value="UniProtKB-KW"/>
</dbReference>
<evidence type="ECO:0000256" key="4">
    <source>
        <dbReference type="ARBA" id="ARBA00008982"/>
    </source>
</evidence>
<evidence type="ECO:0000256" key="3">
    <source>
        <dbReference type="ARBA" id="ARBA00005215"/>
    </source>
</evidence>
<evidence type="ECO:0000256" key="12">
    <source>
        <dbReference type="RuleBase" id="RU000696"/>
    </source>
</evidence>
<evidence type="ECO:0000313" key="14">
    <source>
        <dbReference type="Proteomes" id="UP000283530"/>
    </source>
</evidence>
<dbReference type="Proteomes" id="UP000283530">
    <property type="component" value="Unassembled WGS sequence"/>
</dbReference>
<dbReference type="EMBL" id="QPKB01000006">
    <property type="protein sequence ID" value="RWR86344.1"/>
    <property type="molecule type" value="Genomic_DNA"/>
</dbReference>
<proteinExistence type="inferred from homology"/>
<comment type="cofactor">
    <cofactor evidence="2">
        <name>Mg(2+)</name>
        <dbReference type="ChEBI" id="CHEBI:18420"/>
    </cofactor>
</comment>
<dbReference type="InterPro" id="IPR036043">
    <property type="entry name" value="Phosphoglycerate_kinase_sf"/>
</dbReference>